<dbReference type="RefSeq" id="WP_249101456.1">
    <property type="nucleotide sequence ID" value="NZ_JAMAST010000010.1"/>
</dbReference>
<reference evidence="1 2" key="1">
    <citation type="submission" date="2022-05" db="EMBL/GenBank/DDBJ databases">
        <title>Sporolactobacillus sp nov CPB3-1, isolated from tree bark (Mangifera indica L.).</title>
        <authorList>
            <person name="Phuengjayaem S."/>
            <person name="Tanasupawat S."/>
        </authorList>
    </citation>
    <scope>NUCLEOTIDE SEQUENCE [LARGE SCALE GENOMIC DNA]</scope>
    <source>
        <strain evidence="1 2">CPB3-1</strain>
    </source>
</reference>
<dbReference type="InterPro" id="IPR018540">
    <property type="entry name" value="Spo0E-like"/>
</dbReference>
<evidence type="ECO:0000313" key="1">
    <source>
        <dbReference type="EMBL" id="MCL1632133.1"/>
    </source>
</evidence>
<dbReference type="Proteomes" id="UP001203004">
    <property type="component" value="Unassembled WGS sequence"/>
</dbReference>
<organism evidence="1 2">
    <name type="scientific">Sporolactobacillus mangiferae</name>
    <dbReference type="NCBI Taxonomy" id="2940498"/>
    <lineage>
        <taxon>Bacteria</taxon>
        <taxon>Bacillati</taxon>
        <taxon>Bacillota</taxon>
        <taxon>Bacilli</taxon>
        <taxon>Bacillales</taxon>
        <taxon>Sporolactobacillaceae</taxon>
        <taxon>Sporolactobacillus</taxon>
    </lineage>
</organism>
<dbReference type="SUPFAM" id="SSF140500">
    <property type="entry name" value="BAS1536-like"/>
    <property type="match status" value="1"/>
</dbReference>
<protein>
    <submittedName>
        <fullName evidence="1">Aspartyl-phosphate phosphatase Spo0E family protein</fullName>
    </submittedName>
</protein>
<dbReference type="Gene3D" id="4.10.280.10">
    <property type="entry name" value="Helix-loop-helix DNA-binding domain"/>
    <property type="match status" value="1"/>
</dbReference>
<comment type="caution">
    <text evidence="1">The sequence shown here is derived from an EMBL/GenBank/DDBJ whole genome shotgun (WGS) entry which is preliminary data.</text>
</comment>
<keyword evidence="2" id="KW-1185">Reference proteome</keyword>
<dbReference type="EMBL" id="JAMAST010000010">
    <property type="protein sequence ID" value="MCL1632133.1"/>
    <property type="molecule type" value="Genomic_DNA"/>
</dbReference>
<sequence length="53" mass="6153">MEKQQLIEKIEALRSIMIRTAAHQSLSSAEIQHLSSHLDQLLNQYERLVRSHA</sequence>
<name>A0ABT0MB90_9BACL</name>
<dbReference type="InterPro" id="IPR037208">
    <property type="entry name" value="Spo0E-like_sf"/>
</dbReference>
<dbReference type="Pfam" id="PF09388">
    <property type="entry name" value="SpoOE-like"/>
    <property type="match status" value="1"/>
</dbReference>
<evidence type="ECO:0000313" key="2">
    <source>
        <dbReference type="Proteomes" id="UP001203004"/>
    </source>
</evidence>
<gene>
    <name evidence="1" type="ORF">M3N64_09235</name>
</gene>
<dbReference type="InterPro" id="IPR036638">
    <property type="entry name" value="HLH_DNA-bd_sf"/>
</dbReference>
<accession>A0ABT0MB90</accession>
<proteinExistence type="predicted"/>